<keyword evidence="1" id="KW-0472">Membrane</keyword>
<keyword evidence="1" id="KW-1133">Transmembrane helix</keyword>
<keyword evidence="1" id="KW-0812">Transmembrane</keyword>
<dbReference type="EMBL" id="CP108318">
    <property type="protein sequence ID" value="WTW63536.1"/>
    <property type="molecule type" value="Genomic_DNA"/>
</dbReference>
<gene>
    <name evidence="2" type="ORF">OG549_24390</name>
</gene>
<feature type="transmembrane region" description="Helical" evidence="1">
    <location>
        <begin position="136"/>
        <end position="154"/>
    </location>
</feature>
<dbReference type="AlphaFoldDB" id="A0AAU2V7X1"/>
<reference evidence="2" key="1">
    <citation type="submission" date="2022-10" db="EMBL/GenBank/DDBJ databases">
        <title>The complete genomes of actinobacterial strains from the NBC collection.</title>
        <authorList>
            <person name="Joergensen T.S."/>
            <person name="Alvarez Arevalo M."/>
            <person name="Sterndorff E.B."/>
            <person name="Faurdal D."/>
            <person name="Vuksanovic O."/>
            <person name="Mourched A.-S."/>
            <person name="Charusanti P."/>
            <person name="Shaw S."/>
            <person name="Blin K."/>
            <person name="Weber T."/>
        </authorList>
    </citation>
    <scope>NUCLEOTIDE SEQUENCE</scope>
    <source>
        <strain evidence="2">NBC_00003</strain>
    </source>
</reference>
<organism evidence="2">
    <name type="scientific">Streptomyces sp. NBC_00003</name>
    <dbReference type="NCBI Taxonomy" id="2903608"/>
    <lineage>
        <taxon>Bacteria</taxon>
        <taxon>Bacillati</taxon>
        <taxon>Actinomycetota</taxon>
        <taxon>Actinomycetes</taxon>
        <taxon>Kitasatosporales</taxon>
        <taxon>Streptomycetaceae</taxon>
        <taxon>Streptomyces</taxon>
    </lineage>
</organism>
<evidence type="ECO:0000313" key="2">
    <source>
        <dbReference type="EMBL" id="WTW63536.1"/>
    </source>
</evidence>
<evidence type="ECO:0008006" key="3">
    <source>
        <dbReference type="Google" id="ProtNLM"/>
    </source>
</evidence>
<protein>
    <recommendedName>
        <fullName evidence="3">Integral membrane protein</fullName>
    </recommendedName>
</protein>
<proteinExistence type="predicted"/>
<accession>A0AAU2V7X1</accession>
<name>A0AAU2V7X1_9ACTN</name>
<sequence>MTKRSRTFLLYVRRAAMALVAALLVVAGFWSSWGTAQHVVLTKGRDHGTLTVTRCADDVCTGPYQPSPGSSPHAGMTIAESVAARRGEHLEVVVKPGTTEAVRSGPAGILYAWLPLAGALLLAALVIGGGVRMPRTAWVTGLVGAATMAAAFIAL</sequence>
<evidence type="ECO:0000256" key="1">
    <source>
        <dbReference type="SAM" id="Phobius"/>
    </source>
</evidence>
<feature type="transmembrane region" description="Helical" evidence="1">
    <location>
        <begin position="110"/>
        <end position="129"/>
    </location>
</feature>